<dbReference type="SMART" id="SM00867">
    <property type="entry name" value="YceI"/>
    <property type="match status" value="1"/>
</dbReference>
<evidence type="ECO:0000313" key="4">
    <source>
        <dbReference type="Proteomes" id="UP000578030"/>
    </source>
</evidence>
<evidence type="ECO:0000259" key="2">
    <source>
        <dbReference type="SMART" id="SM00867"/>
    </source>
</evidence>
<dbReference type="PANTHER" id="PTHR34406:SF1">
    <property type="entry name" value="PROTEIN YCEI"/>
    <property type="match status" value="1"/>
</dbReference>
<protein>
    <submittedName>
        <fullName evidence="3">Polyisoprenoid-binding protein</fullName>
    </submittedName>
</protein>
<keyword evidence="1" id="KW-0732">Signal</keyword>
<gene>
    <name evidence="3" type="ORF">HLH28_13595</name>
</gene>
<feature type="signal peptide" evidence="1">
    <location>
        <begin position="1"/>
        <end position="24"/>
    </location>
</feature>
<feature type="domain" description="Lipid/polyisoprenoid-binding YceI-like" evidence="2">
    <location>
        <begin position="35"/>
        <end position="199"/>
    </location>
</feature>
<evidence type="ECO:0000256" key="1">
    <source>
        <dbReference type="SAM" id="SignalP"/>
    </source>
</evidence>
<dbReference type="Gene3D" id="2.40.128.110">
    <property type="entry name" value="Lipid/polyisoprenoid-binding, YceI-like"/>
    <property type="match status" value="1"/>
</dbReference>
<dbReference type="RefSeq" id="WP_182960083.1">
    <property type="nucleotide sequence ID" value="NZ_JABEQM010000011.1"/>
</dbReference>
<dbReference type="InterPro" id="IPR007372">
    <property type="entry name" value="Lipid/polyisoprenoid-bd_YceI"/>
</dbReference>
<keyword evidence="4" id="KW-1185">Reference proteome</keyword>
<feature type="chain" id="PRO_5031070360" evidence="1">
    <location>
        <begin position="25"/>
        <end position="202"/>
    </location>
</feature>
<proteinExistence type="predicted"/>
<dbReference type="AlphaFoldDB" id="A0A7W4K959"/>
<dbReference type="InterPro" id="IPR036761">
    <property type="entry name" value="TTHA0802/YceI-like_sf"/>
</dbReference>
<dbReference type="PANTHER" id="PTHR34406">
    <property type="entry name" value="PROTEIN YCEI"/>
    <property type="match status" value="1"/>
</dbReference>
<organism evidence="3 4">
    <name type="scientific">Gluconacetobacter tumulisoli</name>
    <dbReference type="NCBI Taxonomy" id="1286189"/>
    <lineage>
        <taxon>Bacteria</taxon>
        <taxon>Pseudomonadati</taxon>
        <taxon>Pseudomonadota</taxon>
        <taxon>Alphaproteobacteria</taxon>
        <taxon>Acetobacterales</taxon>
        <taxon>Acetobacteraceae</taxon>
        <taxon>Gluconacetobacter</taxon>
    </lineage>
</organism>
<evidence type="ECO:0000313" key="3">
    <source>
        <dbReference type="EMBL" id="MBB2202590.1"/>
    </source>
</evidence>
<dbReference type="Proteomes" id="UP000578030">
    <property type="component" value="Unassembled WGS sequence"/>
</dbReference>
<reference evidence="3 4" key="1">
    <citation type="submission" date="2020-04" db="EMBL/GenBank/DDBJ databases">
        <title>Description of novel Gluconacetobacter.</title>
        <authorList>
            <person name="Sombolestani A."/>
        </authorList>
    </citation>
    <scope>NUCLEOTIDE SEQUENCE [LARGE SCALE GENOMIC DNA]</scope>
    <source>
        <strain evidence="3 4">LMG 27802</strain>
    </source>
</reference>
<comment type="caution">
    <text evidence="3">The sequence shown here is derived from an EMBL/GenBank/DDBJ whole genome shotgun (WGS) entry which is preliminary data.</text>
</comment>
<sequence>MKKTLLGGTVAAVGLVAMLPGAQAVTASRSVQAGSYRVETTHTQIIFSLLHFGFTSYSGMFSGITGTLQLDPAHPAAAKLDVTVPVNSIATTSDKLTGELKGADWFDAATYPTATFTSTKVTPAGAGDAAIAGTLTLHGVTKPIVLHAHFVGAGVNPLDKAYTVGFQGTVTIRRSDFGVKTYVPMVGDEVTLTIAGAFEKQD</sequence>
<dbReference type="EMBL" id="JABEQM010000011">
    <property type="protein sequence ID" value="MBB2202590.1"/>
    <property type="molecule type" value="Genomic_DNA"/>
</dbReference>
<accession>A0A7W4K959</accession>
<dbReference type="Pfam" id="PF04264">
    <property type="entry name" value="YceI"/>
    <property type="match status" value="1"/>
</dbReference>
<name>A0A7W4K959_9PROT</name>
<dbReference type="SUPFAM" id="SSF101874">
    <property type="entry name" value="YceI-like"/>
    <property type="match status" value="1"/>
</dbReference>